<dbReference type="EMBL" id="VJMJ01000356">
    <property type="protein sequence ID" value="KAF0721948.1"/>
    <property type="molecule type" value="Genomic_DNA"/>
</dbReference>
<feature type="compositionally biased region" description="Pro residues" evidence="2">
    <location>
        <begin position="641"/>
        <end position="657"/>
    </location>
</feature>
<evidence type="ECO:0000259" key="3">
    <source>
        <dbReference type="PROSITE" id="PS50994"/>
    </source>
</evidence>
<dbReference type="InterPro" id="IPR012337">
    <property type="entry name" value="RNaseH-like_sf"/>
</dbReference>
<dbReference type="PANTHER" id="PTHR11439:SF463">
    <property type="entry name" value="REVERSE TRANSCRIPTASE TY1_COPIA-TYPE DOMAIN-CONTAINING PROTEIN"/>
    <property type="match status" value="1"/>
</dbReference>
<dbReference type="InterPro" id="IPR054722">
    <property type="entry name" value="PolX-like_BBD"/>
</dbReference>
<feature type="region of interest" description="Disordered" evidence="2">
    <location>
        <begin position="463"/>
        <end position="537"/>
    </location>
</feature>
<evidence type="ECO:0000313" key="4">
    <source>
        <dbReference type="EMBL" id="KAF0721948.1"/>
    </source>
</evidence>
<dbReference type="GO" id="GO:0003676">
    <property type="term" value="F:nucleic acid binding"/>
    <property type="evidence" value="ECO:0007669"/>
    <property type="project" value="InterPro"/>
</dbReference>
<dbReference type="InterPro" id="IPR036397">
    <property type="entry name" value="RNaseH_sf"/>
</dbReference>
<feature type="compositionally biased region" description="Low complexity" evidence="2">
    <location>
        <begin position="488"/>
        <end position="509"/>
    </location>
</feature>
<dbReference type="PANTHER" id="PTHR11439">
    <property type="entry name" value="GAG-POL-RELATED RETROTRANSPOSON"/>
    <property type="match status" value="1"/>
</dbReference>
<dbReference type="CDD" id="cd09272">
    <property type="entry name" value="RNase_HI_RT_Ty1"/>
    <property type="match status" value="1"/>
</dbReference>
<organism evidence="4 5">
    <name type="scientific">Aphanomyces euteiches</name>
    <dbReference type="NCBI Taxonomy" id="100861"/>
    <lineage>
        <taxon>Eukaryota</taxon>
        <taxon>Sar</taxon>
        <taxon>Stramenopiles</taxon>
        <taxon>Oomycota</taxon>
        <taxon>Saprolegniomycetes</taxon>
        <taxon>Saprolegniales</taxon>
        <taxon>Verrucalvaceae</taxon>
        <taxon>Aphanomyces</taxon>
    </lineage>
</organism>
<keyword evidence="1" id="KW-0378">Hydrolase</keyword>
<proteinExistence type="predicted"/>
<dbReference type="VEuPathDB" id="FungiDB:AeMF1_020283"/>
<feature type="compositionally biased region" description="Polar residues" evidence="2">
    <location>
        <begin position="521"/>
        <end position="537"/>
    </location>
</feature>
<evidence type="ECO:0000256" key="2">
    <source>
        <dbReference type="SAM" id="MobiDB-lite"/>
    </source>
</evidence>
<feature type="domain" description="Integrase catalytic" evidence="3">
    <location>
        <begin position="1056"/>
        <end position="1244"/>
    </location>
</feature>
<keyword evidence="5" id="KW-1185">Reference proteome</keyword>
<feature type="compositionally biased region" description="Low complexity" evidence="2">
    <location>
        <begin position="670"/>
        <end position="680"/>
    </location>
</feature>
<name>A0A6G0W780_9STRA</name>
<feature type="compositionally biased region" description="Low complexity" evidence="2">
    <location>
        <begin position="369"/>
        <end position="382"/>
    </location>
</feature>
<dbReference type="SUPFAM" id="SSF56672">
    <property type="entry name" value="DNA/RNA polymerases"/>
    <property type="match status" value="1"/>
</dbReference>
<dbReference type="SUPFAM" id="SSF53098">
    <property type="entry name" value="Ribonuclease H-like"/>
    <property type="match status" value="1"/>
</dbReference>
<dbReference type="VEuPathDB" id="FungiDB:AeMF1_020658"/>
<dbReference type="VEuPathDB" id="FungiDB:AeMF1_016451"/>
<evidence type="ECO:0000256" key="1">
    <source>
        <dbReference type="ARBA" id="ARBA00022750"/>
    </source>
</evidence>
<dbReference type="Pfam" id="PF13976">
    <property type="entry name" value="gag_pre-integrs"/>
    <property type="match status" value="1"/>
</dbReference>
<keyword evidence="1" id="KW-0064">Aspartyl protease</keyword>
<feature type="region of interest" description="Disordered" evidence="2">
    <location>
        <begin position="367"/>
        <end position="395"/>
    </location>
</feature>
<reference evidence="4 5" key="1">
    <citation type="submission" date="2019-07" db="EMBL/GenBank/DDBJ databases">
        <title>Genomics analysis of Aphanomyces spp. identifies a new class of oomycete effector associated with host adaptation.</title>
        <authorList>
            <person name="Gaulin E."/>
        </authorList>
    </citation>
    <scope>NUCLEOTIDE SEQUENCE [LARGE SCALE GENOMIC DNA]</scope>
    <source>
        <strain evidence="4 5">ATCC 201684</strain>
    </source>
</reference>
<keyword evidence="1" id="KW-0645">Protease</keyword>
<dbReference type="Pfam" id="PF22936">
    <property type="entry name" value="Pol_BBD"/>
    <property type="match status" value="1"/>
</dbReference>
<dbReference type="Gene3D" id="3.30.420.10">
    <property type="entry name" value="Ribonuclease H-like superfamily/Ribonuclease H"/>
    <property type="match status" value="1"/>
</dbReference>
<dbReference type="InterPro" id="IPR057670">
    <property type="entry name" value="SH3_retrovirus"/>
</dbReference>
<gene>
    <name evidence="4" type="ORF">Ae201684_018807</name>
</gene>
<dbReference type="GO" id="GO:0004190">
    <property type="term" value="F:aspartic-type endopeptidase activity"/>
    <property type="evidence" value="ECO:0007669"/>
    <property type="project" value="UniProtKB-KW"/>
</dbReference>
<dbReference type="PROSITE" id="PS50994">
    <property type="entry name" value="INTEGRASE"/>
    <property type="match status" value="1"/>
</dbReference>
<dbReference type="Proteomes" id="UP000481153">
    <property type="component" value="Unassembled WGS sequence"/>
</dbReference>
<dbReference type="InterPro" id="IPR025724">
    <property type="entry name" value="GAG-pre-integrase_dom"/>
</dbReference>
<feature type="region of interest" description="Disordered" evidence="2">
    <location>
        <begin position="549"/>
        <end position="608"/>
    </location>
</feature>
<feature type="region of interest" description="Disordered" evidence="2">
    <location>
        <begin position="629"/>
        <end position="692"/>
    </location>
</feature>
<dbReference type="InterPro" id="IPR013103">
    <property type="entry name" value="RVT_2"/>
</dbReference>
<dbReference type="InterPro" id="IPR001584">
    <property type="entry name" value="Integrase_cat-core"/>
</dbReference>
<protein>
    <recommendedName>
        <fullName evidence="3">Integrase catalytic domain-containing protein</fullName>
    </recommendedName>
</protein>
<dbReference type="Pfam" id="PF07727">
    <property type="entry name" value="RVT_2"/>
    <property type="match status" value="1"/>
</dbReference>
<dbReference type="GO" id="GO:0015074">
    <property type="term" value="P:DNA integration"/>
    <property type="evidence" value="ECO:0007669"/>
    <property type="project" value="InterPro"/>
</dbReference>
<dbReference type="Pfam" id="PF25597">
    <property type="entry name" value="SH3_retrovirus"/>
    <property type="match status" value="1"/>
</dbReference>
<dbReference type="InterPro" id="IPR043502">
    <property type="entry name" value="DNA/RNA_pol_sf"/>
</dbReference>
<accession>A0A6G0W780</accession>
<comment type="caution">
    <text evidence="4">The sequence shown here is derived from an EMBL/GenBank/DDBJ whole genome shotgun (WGS) entry which is preliminary data.</text>
</comment>
<feature type="compositionally biased region" description="Polar residues" evidence="2">
    <location>
        <begin position="683"/>
        <end position="692"/>
    </location>
</feature>
<dbReference type="VEuPathDB" id="FungiDB:AeMF1_017532"/>
<evidence type="ECO:0000313" key="5">
    <source>
        <dbReference type="Proteomes" id="UP000481153"/>
    </source>
</evidence>
<sequence length="2070" mass="231846">MLVTGQSHSRFCSVLLKWFVHSRSSANTTTRVLGFCSIASYFRLSAQPSVSHLFHPLRQVMSLVTHTSPHVYRGTPLESLDTESYPAWHTQFIQQARSVGFANFYLDSNYKPPDLVETVLNDAKHAAEAHRYSNPVLYEIESNLSEDERKLREQEITELRDSIIADKLTIKSAAALVKLKAEAHLFLISALSSKVIQELPSDSDPYAYYRLVVTRFENHPSRKDPATILRAERSVSWNADIPTEMAMNILLEHQSNFRNAMQPSDWDSLSSEAYATRFWNYESVWTVLHNLITAAQKYGGTVPTPAQVQAKVVECLRSATLRSSNYGTPASATTRAATINPAISYVPSTPSNYSYLNPSPQLHAYAHLSHSTPSPVPTAASSYPPPPPLPSAITHDKIPDYAHPDCFNYAGRRPVCYYCGAGGHTNLKCKVLVADYVANNMRPGFPPNIFQREGQRALDRIRNQVPRSHHPSNTRPRRDPPPPGGSSGSYNRSSSNHPSSGSHDSSNRPYYQDRGNGGRSKPSSNSDGNPPTSTTSTMAVYPARLPAYLPLPPPPKSSNSPPIFDADEYNPHWENAIPDSHLDPRWLEPSAKTHSRPTPPPRLPPKRMSEFEDTILQSKRSRLDHTEYVNDHPHEDDVSPPTTPPSSPPPVPTPAPTHPSAFSTPALRITAPPSTSSSAPICQVTTPNSDGSLATKVVPAAAPPSLDPLVPPKPISCLSVTIPVFPVDLVSKLPSRPTKADLMALVDHGFSPAADLLRLHDSDNVTIVPGPLPTFSADGVAAAPPLNILHDKTTNSYALQLHLGRCDPLSDGTPLPATVHYPKPPNPLRSHWIVDSGATCSCTPHIEYFTSYQPCSLSITVGDGATLPVKGYGPLSLNVTIQGNPLAIPPTSTTYAAITFSFGLHCPHLAFNLLSVRHAISDNYTISFPDRSMCHIPYPERLRFTPAIPPSAASPVPVPYIPTTKPTFWNAIHYILTIPRPALLHDTPPVSSDLFYSLISDSKLSNHDLARLWHRRLGHPGQGAINHMLKHHPELQFFKPRHLHELLCETCAYAKSKRSPFNSSAVFRAQTFLSLVHSDIWGPCSFPSPSGNKYFVVFVDDYSRYTWAYPIQRRSDLYTIYEQFRLDAFSLFKRDIDLLHHARPTDIGTLRSDNAGEYERLARIIYPKYHTRFTFSNAYSPQQNGVAERRIGILVQKIRAMLIEGSLPKFLWSTALDYAAWLTNILPSTSNDGQSPYYRVFNTHPSLSYVKTFGCTAFVHIQQEARPSKLDPYSLKTMFVGLPTNRKGYTLMHLFSHQLIYSRDVSFFESEFPSINSIEAAAAYRLRAKTDPNFIPTLEPNAPLPPLHTALNRPNTISIHQPTPSSTSLFTRCSTMEADFPILCSRISIPTPTLHHHFSNTSGTPPLSIMATLTLHSFSCKFPSMDIPPSEEHPFLALTASSSPFTTSSPSSTFSTHPFLEPFTVYSLLASRVQSSSDPTSWKDALSRPDKDKWIAAAHDEYNSLQSNGTYELVRRESSQKVLPCRWVFRLKPGGIYKARLVVKGFLQEHGVDYTEIFAPVVRLEVLRFLFTMVAVYDLECHQMDVKTAFLNGNIDCLIHMEQPPGSLVTSQSRRDYVCRLKKSLYGLKQAPHLWYWTFVEFMLSLGFTRLHKDRCVFLHTSSEGFPIVSLYVDDLLIIAPTTSLVSSMKLSLSDRFHMKDLGEARDILGWQIERNRSERTLFLHQTRYCETVVERFDMASSNPVHTPFESSKTLSKSQCATTPEDISFMASKPYRSLVGSLMYLAMGTRPDLAFPLQQLSQFLDNPDPAHWRAAKRALRYLNGTRSRGLLLGGSDSVHNPFLSAYVDADYANCPDTRRCVSGYVLLFLGSPISWLAKKQNIVTLSTTEAEFVALSLCIQECLYIQQLASELKQSSDQPVVIYEDNQSTIHIAHNSEHHRRSKHIDVRYMFVRDLVEAKHFELRYCNTKQQLADFFTKAHPEPAFNYFCKRLRLLSLQDFTHSVVCSQPLVRQHNNKSSRFLFHRFLTFGCPLSLLFQTCSTPYDKHNLHVFVSNTVVPQLSHPTPNYYE</sequence>